<dbReference type="Proteomes" id="UP000230069">
    <property type="component" value="Unassembled WGS sequence"/>
</dbReference>
<keyword evidence="4 6" id="KW-0472">Membrane</keyword>
<dbReference type="FunCoup" id="A0A2G5CQF1">
    <property type="interactions" value="723"/>
</dbReference>
<evidence type="ECO:0000256" key="1">
    <source>
        <dbReference type="ARBA" id="ARBA00004606"/>
    </source>
</evidence>
<evidence type="ECO:0000256" key="2">
    <source>
        <dbReference type="ARBA" id="ARBA00022676"/>
    </source>
</evidence>
<keyword evidence="2" id="KW-0328">Glycosyltransferase</keyword>
<keyword evidence="8" id="KW-1185">Reference proteome</keyword>
<dbReference type="GO" id="GO:0016020">
    <property type="term" value="C:membrane"/>
    <property type="evidence" value="ECO:0007669"/>
    <property type="project" value="UniProtKB-SubCell"/>
</dbReference>
<keyword evidence="3" id="KW-0808">Transferase</keyword>
<accession>A0A2G5CQF1</accession>
<evidence type="ECO:0000313" key="7">
    <source>
        <dbReference type="EMBL" id="PIA33506.1"/>
    </source>
</evidence>
<dbReference type="OrthoDB" id="2019572at2759"/>
<evidence type="ECO:0000256" key="3">
    <source>
        <dbReference type="ARBA" id="ARBA00022679"/>
    </source>
</evidence>
<dbReference type="GO" id="GO:0015020">
    <property type="term" value="F:glucuronosyltransferase activity"/>
    <property type="evidence" value="ECO:0007669"/>
    <property type="project" value="InterPro"/>
</dbReference>
<dbReference type="Pfam" id="PF02485">
    <property type="entry name" value="Branch"/>
    <property type="match status" value="1"/>
</dbReference>
<dbReference type="PANTHER" id="PTHR45719">
    <property type="entry name" value="GLYCOSYLTRANSFERASE"/>
    <property type="match status" value="1"/>
</dbReference>
<sequence>MAIEKKWVFTLFSVTFISITILLFSISFFISSFAFISTPPQFPSPIQYGNAYPPSFAYYITGSDGDKDQLLRLLFAIYHPRNHYLLHLDADASDEERNQLALAVSGVPKFKAFGNVYVLGKPDYLVYMGSSNIAATLHAAAVLLKLNTGWDWFITLSSADYPLLTPDDFAHVFSSVRRDLSFVDHTSDLGWKEYQRVQPIVVDPGTYLARRRSQIFHATERRPTPVAFKIFTGSPWVTLSRSFLEFCISGWDNLPRMLLMYFTNVILSQEGYFHSVICNAPEFQNMSVNSDLRYIVWDNPPQMDPLFLNVTHYDQMIQSGAAFARQFQKDDPVLNMIDNKILKRSRYRAAPGAWCTGLKSWWADPCSKWGDVNVVKPGPQAKRFGDLMSGLLNDANAEVKRCQ</sequence>
<feature type="transmembrane region" description="Helical" evidence="6">
    <location>
        <begin position="7"/>
        <end position="36"/>
    </location>
</feature>
<gene>
    <name evidence="7" type="ORF">AQUCO_04100146v1</name>
</gene>
<dbReference type="PANTHER" id="PTHR45719:SF14">
    <property type="entry name" value="BETA-GLUCURONOSYLTRANSFERASE GLCAT14A"/>
    <property type="match status" value="1"/>
</dbReference>
<keyword evidence="5" id="KW-0325">Glycoprotein</keyword>
<keyword evidence="6" id="KW-0812">Transmembrane</keyword>
<dbReference type="InterPro" id="IPR044610">
    <property type="entry name" value="GLCAT14A/B/C"/>
</dbReference>
<dbReference type="InterPro" id="IPR003406">
    <property type="entry name" value="Glyco_trans_14"/>
</dbReference>
<evidence type="ECO:0000256" key="5">
    <source>
        <dbReference type="ARBA" id="ARBA00023180"/>
    </source>
</evidence>
<evidence type="ECO:0000313" key="8">
    <source>
        <dbReference type="Proteomes" id="UP000230069"/>
    </source>
</evidence>
<evidence type="ECO:0000256" key="4">
    <source>
        <dbReference type="ARBA" id="ARBA00023136"/>
    </source>
</evidence>
<comment type="subcellular location">
    <subcellularLocation>
        <location evidence="1">Membrane</location>
        <topology evidence="1">Single-pass type II membrane protein</topology>
    </subcellularLocation>
</comment>
<dbReference type="EMBL" id="KZ305058">
    <property type="protein sequence ID" value="PIA33506.1"/>
    <property type="molecule type" value="Genomic_DNA"/>
</dbReference>
<dbReference type="InParanoid" id="A0A2G5CQF1"/>
<evidence type="ECO:0000256" key="6">
    <source>
        <dbReference type="SAM" id="Phobius"/>
    </source>
</evidence>
<name>A0A2G5CQF1_AQUCA</name>
<keyword evidence="6" id="KW-1133">Transmembrane helix</keyword>
<reference evidence="7 8" key="1">
    <citation type="submission" date="2017-09" db="EMBL/GenBank/DDBJ databases">
        <title>WGS assembly of Aquilegia coerulea Goldsmith.</title>
        <authorList>
            <person name="Hodges S."/>
            <person name="Kramer E."/>
            <person name="Nordborg M."/>
            <person name="Tomkins J."/>
            <person name="Borevitz J."/>
            <person name="Derieg N."/>
            <person name="Yan J."/>
            <person name="Mihaltcheva S."/>
            <person name="Hayes R.D."/>
            <person name="Rokhsar D."/>
        </authorList>
    </citation>
    <scope>NUCLEOTIDE SEQUENCE [LARGE SCALE GENOMIC DNA]</scope>
    <source>
        <strain evidence="8">cv. Goldsmith</strain>
    </source>
</reference>
<organism evidence="7 8">
    <name type="scientific">Aquilegia coerulea</name>
    <name type="common">Rocky mountain columbine</name>
    <dbReference type="NCBI Taxonomy" id="218851"/>
    <lineage>
        <taxon>Eukaryota</taxon>
        <taxon>Viridiplantae</taxon>
        <taxon>Streptophyta</taxon>
        <taxon>Embryophyta</taxon>
        <taxon>Tracheophyta</taxon>
        <taxon>Spermatophyta</taxon>
        <taxon>Magnoliopsida</taxon>
        <taxon>Ranunculales</taxon>
        <taxon>Ranunculaceae</taxon>
        <taxon>Thalictroideae</taxon>
        <taxon>Aquilegia</taxon>
    </lineage>
</organism>
<proteinExistence type="predicted"/>
<dbReference type="AlphaFoldDB" id="A0A2G5CQF1"/>
<protein>
    <submittedName>
        <fullName evidence="7">Uncharacterized protein</fullName>
    </submittedName>
</protein>